<name>A0A251PTJ1_PRUPE</name>
<dbReference type="AlphaFoldDB" id="A0A251PTJ1"/>
<dbReference type="Gene3D" id="3.80.10.10">
    <property type="entry name" value="Ribonuclease Inhibitor"/>
    <property type="match status" value="1"/>
</dbReference>
<evidence type="ECO:0000313" key="11">
    <source>
        <dbReference type="Proteomes" id="UP000006882"/>
    </source>
</evidence>
<dbReference type="PANTHER" id="PTHR48054">
    <property type="entry name" value="RECEPTOR KINASE-LIKE PROTEIN XA21"/>
    <property type="match status" value="1"/>
</dbReference>
<dbReference type="PROSITE" id="PS51257">
    <property type="entry name" value="PROKAR_LIPOPROTEIN"/>
    <property type="match status" value="1"/>
</dbReference>
<dbReference type="EMBL" id="CM007654">
    <property type="protein sequence ID" value="ONI14400.1"/>
    <property type="molecule type" value="Genomic_DNA"/>
</dbReference>
<dbReference type="Gramene" id="ONI14400">
    <property type="protein sequence ID" value="ONI14400"/>
    <property type="gene ID" value="PRUPE_4G279200"/>
</dbReference>
<evidence type="ECO:0000256" key="8">
    <source>
        <dbReference type="SAM" id="SignalP"/>
    </source>
</evidence>
<dbReference type="InterPro" id="IPR001611">
    <property type="entry name" value="Leu-rich_rpt"/>
</dbReference>
<reference evidence="10 11" key="1">
    <citation type="journal article" date="2013" name="Nat. Genet.">
        <title>The high-quality draft genome of peach (Prunus persica) identifies unique patterns of genetic diversity, domestication and genome evolution.</title>
        <authorList>
            <consortium name="International Peach Genome Initiative"/>
            <person name="Verde I."/>
            <person name="Abbott A.G."/>
            <person name="Scalabrin S."/>
            <person name="Jung S."/>
            <person name="Shu S."/>
            <person name="Marroni F."/>
            <person name="Zhebentyayeva T."/>
            <person name="Dettori M.T."/>
            <person name="Grimwood J."/>
            <person name="Cattonaro F."/>
            <person name="Zuccolo A."/>
            <person name="Rossini L."/>
            <person name="Jenkins J."/>
            <person name="Vendramin E."/>
            <person name="Meisel L.A."/>
            <person name="Decroocq V."/>
            <person name="Sosinski B."/>
            <person name="Prochnik S."/>
            <person name="Mitros T."/>
            <person name="Policriti A."/>
            <person name="Cipriani G."/>
            <person name="Dondini L."/>
            <person name="Ficklin S."/>
            <person name="Goodstein D.M."/>
            <person name="Xuan P."/>
            <person name="Del Fabbro C."/>
            <person name="Aramini V."/>
            <person name="Copetti D."/>
            <person name="Gonzalez S."/>
            <person name="Horner D.S."/>
            <person name="Falchi R."/>
            <person name="Lucas S."/>
            <person name="Mica E."/>
            <person name="Maldonado J."/>
            <person name="Lazzari B."/>
            <person name="Bielenberg D."/>
            <person name="Pirona R."/>
            <person name="Miculan M."/>
            <person name="Barakat A."/>
            <person name="Testolin R."/>
            <person name="Stella A."/>
            <person name="Tartarini S."/>
            <person name="Tonutti P."/>
            <person name="Arus P."/>
            <person name="Orellana A."/>
            <person name="Wells C."/>
            <person name="Main D."/>
            <person name="Vizzotto G."/>
            <person name="Silva H."/>
            <person name="Salamini F."/>
            <person name="Schmutz J."/>
            <person name="Morgante M."/>
            <person name="Rokhsar D.S."/>
        </authorList>
    </citation>
    <scope>NUCLEOTIDE SEQUENCE [LARGE SCALE GENOMIC DNA]</scope>
    <source>
        <strain evidence="11">cv. Nemared</strain>
    </source>
</reference>
<evidence type="ECO:0000256" key="7">
    <source>
        <dbReference type="ARBA" id="ARBA00023136"/>
    </source>
</evidence>
<proteinExistence type="predicted"/>
<dbReference type="InterPro" id="IPR052592">
    <property type="entry name" value="LRR-RLK"/>
</dbReference>
<evidence type="ECO:0000256" key="3">
    <source>
        <dbReference type="ARBA" id="ARBA00022692"/>
    </source>
</evidence>
<evidence type="ECO:0000256" key="4">
    <source>
        <dbReference type="ARBA" id="ARBA00022729"/>
    </source>
</evidence>
<keyword evidence="6" id="KW-1133">Transmembrane helix</keyword>
<dbReference type="InterPro" id="IPR013210">
    <property type="entry name" value="LRR_N_plant-typ"/>
</dbReference>
<evidence type="ECO:0000256" key="2">
    <source>
        <dbReference type="ARBA" id="ARBA00022614"/>
    </source>
</evidence>
<sequence length="200" mass="22451">MSSVTVRIWIAILFLSCACYCSYGAVVEDDVKCLQSLKQSLKDPLGKLVSWDFRNTSVVSMCKFVGVTCWNDRENRILNLELRDMELSGAIAKDIEYCSSLQNLDLGGNKLSGSIPPDICTWLPFLVTLDFSNNDFSGSIPTDLQTERFTLRPRRSGSVTSTWWRPRPVGLRLASSLSARFRTAVEFQEPALVGFGIWFC</sequence>
<dbReference type="Pfam" id="PF00560">
    <property type="entry name" value="LRR_1"/>
    <property type="match status" value="2"/>
</dbReference>
<organism evidence="10 11">
    <name type="scientific">Prunus persica</name>
    <name type="common">Peach</name>
    <name type="synonym">Amygdalus persica</name>
    <dbReference type="NCBI Taxonomy" id="3760"/>
    <lineage>
        <taxon>Eukaryota</taxon>
        <taxon>Viridiplantae</taxon>
        <taxon>Streptophyta</taxon>
        <taxon>Embryophyta</taxon>
        <taxon>Tracheophyta</taxon>
        <taxon>Spermatophyta</taxon>
        <taxon>Magnoliopsida</taxon>
        <taxon>eudicotyledons</taxon>
        <taxon>Gunneridae</taxon>
        <taxon>Pentapetalae</taxon>
        <taxon>rosids</taxon>
        <taxon>fabids</taxon>
        <taxon>Rosales</taxon>
        <taxon>Rosaceae</taxon>
        <taxon>Amygdaloideae</taxon>
        <taxon>Amygdaleae</taxon>
        <taxon>Prunus</taxon>
    </lineage>
</organism>
<gene>
    <name evidence="10" type="ORF">PRUPE_4G279200</name>
</gene>
<keyword evidence="3" id="KW-0812">Transmembrane</keyword>
<keyword evidence="7" id="KW-0472">Membrane</keyword>
<keyword evidence="5" id="KW-0677">Repeat</keyword>
<evidence type="ECO:0000256" key="6">
    <source>
        <dbReference type="ARBA" id="ARBA00022989"/>
    </source>
</evidence>
<keyword evidence="4 8" id="KW-0732">Signal</keyword>
<dbReference type="FunFam" id="3.80.10.10:FF:000129">
    <property type="entry name" value="Leucine-rich repeat receptor-like kinase"/>
    <property type="match status" value="1"/>
</dbReference>
<evidence type="ECO:0000256" key="5">
    <source>
        <dbReference type="ARBA" id="ARBA00022737"/>
    </source>
</evidence>
<dbReference type="PANTHER" id="PTHR48054:SF26">
    <property type="entry name" value="LEUCINE-RICH REPEAT PROTEIN 1-RELATED"/>
    <property type="match status" value="1"/>
</dbReference>
<dbReference type="eggNOG" id="ENOG502QRP1">
    <property type="taxonomic scope" value="Eukaryota"/>
</dbReference>
<dbReference type="Pfam" id="PF08263">
    <property type="entry name" value="LRRNT_2"/>
    <property type="match status" value="1"/>
</dbReference>
<evidence type="ECO:0000256" key="1">
    <source>
        <dbReference type="ARBA" id="ARBA00004167"/>
    </source>
</evidence>
<evidence type="ECO:0000313" key="10">
    <source>
        <dbReference type="EMBL" id="ONI14400.1"/>
    </source>
</evidence>
<accession>A0A251PTJ1</accession>
<feature type="signal peptide" evidence="8">
    <location>
        <begin position="1"/>
        <end position="24"/>
    </location>
</feature>
<keyword evidence="2" id="KW-0433">Leucine-rich repeat</keyword>
<dbReference type="SUPFAM" id="SSF52058">
    <property type="entry name" value="L domain-like"/>
    <property type="match status" value="1"/>
</dbReference>
<feature type="chain" id="PRO_5012400131" description="Leucine-rich repeat-containing N-terminal plant-type domain-containing protein" evidence="8">
    <location>
        <begin position="25"/>
        <end position="200"/>
    </location>
</feature>
<evidence type="ECO:0000259" key="9">
    <source>
        <dbReference type="Pfam" id="PF08263"/>
    </source>
</evidence>
<protein>
    <recommendedName>
        <fullName evidence="9">Leucine-rich repeat-containing N-terminal plant-type domain-containing protein</fullName>
    </recommendedName>
</protein>
<dbReference type="GO" id="GO:0016020">
    <property type="term" value="C:membrane"/>
    <property type="evidence" value="ECO:0007669"/>
    <property type="project" value="UniProtKB-SubCell"/>
</dbReference>
<dbReference type="Proteomes" id="UP000006882">
    <property type="component" value="Chromosome G4"/>
</dbReference>
<feature type="domain" description="Leucine-rich repeat-containing N-terminal plant-type" evidence="9">
    <location>
        <begin position="28"/>
        <end position="70"/>
    </location>
</feature>
<keyword evidence="11" id="KW-1185">Reference proteome</keyword>
<dbReference type="InterPro" id="IPR032675">
    <property type="entry name" value="LRR_dom_sf"/>
</dbReference>
<comment type="subcellular location">
    <subcellularLocation>
        <location evidence="1">Membrane</location>
        <topology evidence="1">Single-pass membrane protein</topology>
    </subcellularLocation>
</comment>